<dbReference type="GO" id="GO:0005737">
    <property type="term" value="C:cytoplasm"/>
    <property type="evidence" value="ECO:0007669"/>
    <property type="project" value="TreeGrafter"/>
</dbReference>
<feature type="domain" description="Proteasome activator PA28 N-terminal" evidence="3">
    <location>
        <begin position="7"/>
        <end position="43"/>
    </location>
</feature>
<dbReference type="AlphaFoldDB" id="A0A1J1I2U6"/>
<dbReference type="GO" id="GO:0061133">
    <property type="term" value="F:endopeptidase activator activity"/>
    <property type="evidence" value="ECO:0007669"/>
    <property type="project" value="TreeGrafter"/>
</dbReference>
<evidence type="ECO:0000313" key="5">
    <source>
        <dbReference type="EMBL" id="CRK94605.1"/>
    </source>
</evidence>
<dbReference type="InterPro" id="IPR003186">
    <property type="entry name" value="PA28_C"/>
</dbReference>
<organism evidence="5 6">
    <name type="scientific">Clunio marinus</name>
    <dbReference type="NCBI Taxonomy" id="568069"/>
    <lineage>
        <taxon>Eukaryota</taxon>
        <taxon>Metazoa</taxon>
        <taxon>Ecdysozoa</taxon>
        <taxon>Arthropoda</taxon>
        <taxon>Hexapoda</taxon>
        <taxon>Insecta</taxon>
        <taxon>Pterygota</taxon>
        <taxon>Neoptera</taxon>
        <taxon>Endopterygota</taxon>
        <taxon>Diptera</taxon>
        <taxon>Nematocera</taxon>
        <taxon>Chironomoidea</taxon>
        <taxon>Chironomidae</taxon>
        <taxon>Clunio</taxon>
    </lineage>
</organism>
<evidence type="ECO:0000259" key="4">
    <source>
        <dbReference type="Pfam" id="PF02252"/>
    </source>
</evidence>
<dbReference type="GO" id="GO:0008537">
    <property type="term" value="C:proteasome activator complex"/>
    <property type="evidence" value="ECO:0007669"/>
    <property type="project" value="InterPro"/>
</dbReference>
<comment type="similarity">
    <text evidence="1">Belongs to the PA28 family.</text>
</comment>
<feature type="domain" description="Proteasome activator PA28 C-terminal" evidence="4">
    <location>
        <begin position="60"/>
        <end position="197"/>
    </location>
</feature>
<dbReference type="GO" id="GO:0005654">
    <property type="term" value="C:nucleoplasm"/>
    <property type="evidence" value="ECO:0007669"/>
    <property type="project" value="TreeGrafter"/>
</dbReference>
<reference evidence="5 6" key="1">
    <citation type="submission" date="2015-04" db="EMBL/GenBank/DDBJ databases">
        <authorList>
            <person name="Syromyatnikov M.Y."/>
            <person name="Popov V.N."/>
        </authorList>
    </citation>
    <scope>NUCLEOTIDE SEQUENCE [LARGE SCALE GENOMIC DNA]</scope>
</reference>
<dbReference type="InterPro" id="IPR003185">
    <property type="entry name" value="Proteasome_activ_PA28_N"/>
</dbReference>
<dbReference type="EMBL" id="CVRI01000039">
    <property type="protein sequence ID" value="CRK94605.1"/>
    <property type="molecule type" value="Genomic_DNA"/>
</dbReference>
<gene>
    <name evidence="5" type="ORF">CLUMA_CG008105</name>
</gene>
<dbReference type="InterPro" id="IPR036252">
    <property type="entry name" value="Proteasome_activ_sf"/>
</dbReference>
<keyword evidence="6" id="KW-1185">Reference proteome</keyword>
<dbReference type="STRING" id="568069.A0A1J1I2U6"/>
<evidence type="ECO:0000256" key="2">
    <source>
        <dbReference type="ARBA" id="ARBA00022942"/>
    </source>
</evidence>
<dbReference type="InterPro" id="IPR009077">
    <property type="entry name" value="Proteasome_activ_PA28"/>
</dbReference>
<evidence type="ECO:0000313" key="6">
    <source>
        <dbReference type="Proteomes" id="UP000183832"/>
    </source>
</evidence>
<evidence type="ECO:0000259" key="3">
    <source>
        <dbReference type="Pfam" id="PF02251"/>
    </source>
</evidence>
<dbReference type="GO" id="GO:2000045">
    <property type="term" value="P:regulation of G1/S transition of mitotic cell cycle"/>
    <property type="evidence" value="ECO:0007669"/>
    <property type="project" value="TreeGrafter"/>
</dbReference>
<proteinExistence type="inferred from homology"/>
<accession>A0A1J1I2U6</accession>
<dbReference type="PANTHER" id="PTHR10660">
    <property type="entry name" value="PROTEASOME REGULATOR PA28"/>
    <property type="match status" value="1"/>
</dbReference>
<evidence type="ECO:0000256" key="1">
    <source>
        <dbReference type="ARBA" id="ARBA00005883"/>
    </source>
</evidence>
<dbReference type="OrthoDB" id="6591885at2759"/>
<dbReference type="SUPFAM" id="SSF47216">
    <property type="entry name" value="Proteasome activator"/>
    <property type="match status" value="1"/>
</dbReference>
<name>A0A1J1I2U6_9DIPT</name>
<sequence length="205" mass="24146">MKISSPEMKAYKNALIKKSEQLITHEFSKRIGNIDDLLVKRQLLHQNINQKTGNDVDEHFKSNSHVLDTFELIKPAIQDLMNDANLLKMWINFLFPPNEKGLNLSVHKDVLEEIMSIEADAYAMNDRFKNYFRTRAIAVKKVAAFPDVDDFKHHLKELDGKECIAIWHILNQTKNHYYVMHDIIEKNIKMLKKPHRSSFVKRWFS</sequence>
<dbReference type="Pfam" id="PF02252">
    <property type="entry name" value="PA28_C"/>
    <property type="match status" value="1"/>
</dbReference>
<protein>
    <submittedName>
        <fullName evidence="5">CLUMA_CG008105, isoform A</fullName>
    </submittedName>
</protein>
<dbReference type="Pfam" id="PF02251">
    <property type="entry name" value="PA28_N"/>
    <property type="match status" value="1"/>
</dbReference>
<dbReference type="Proteomes" id="UP000183832">
    <property type="component" value="Unassembled WGS sequence"/>
</dbReference>
<dbReference type="GO" id="GO:0061136">
    <property type="term" value="P:regulation of proteasomal protein catabolic process"/>
    <property type="evidence" value="ECO:0007669"/>
    <property type="project" value="TreeGrafter"/>
</dbReference>
<keyword evidence="2" id="KW-0647">Proteasome</keyword>
<dbReference type="InterPro" id="IPR036997">
    <property type="entry name" value="PA28_C_sf"/>
</dbReference>
<dbReference type="PANTHER" id="PTHR10660:SF2">
    <property type="entry name" value="LD45860P"/>
    <property type="match status" value="1"/>
</dbReference>
<dbReference type="Gene3D" id="1.20.120.180">
    <property type="entry name" value="Proteasome activator pa28, C-terminal domain"/>
    <property type="match status" value="1"/>
</dbReference>